<dbReference type="InterPro" id="IPR003439">
    <property type="entry name" value="ABC_transporter-like_ATP-bd"/>
</dbReference>
<dbReference type="KEGG" id="tki:TKV_c03560"/>
<evidence type="ECO:0000256" key="3">
    <source>
        <dbReference type="ARBA" id="ARBA00022840"/>
    </source>
</evidence>
<dbReference type="InterPro" id="IPR027417">
    <property type="entry name" value="P-loop_NTPase"/>
</dbReference>
<proteinExistence type="predicted"/>
<dbReference type="AlphaFoldDB" id="A0A097AP28"/>
<dbReference type="GO" id="GO:0016887">
    <property type="term" value="F:ATP hydrolysis activity"/>
    <property type="evidence" value="ECO:0007669"/>
    <property type="project" value="InterPro"/>
</dbReference>
<gene>
    <name evidence="5" type="ORF">TKV_c03560</name>
</gene>
<evidence type="ECO:0000256" key="1">
    <source>
        <dbReference type="ARBA" id="ARBA00022448"/>
    </source>
</evidence>
<keyword evidence="2" id="KW-0547">Nucleotide-binding</keyword>
<keyword evidence="1" id="KW-0813">Transport</keyword>
<feature type="domain" description="ABC transporter" evidence="4">
    <location>
        <begin position="2"/>
        <end position="234"/>
    </location>
</feature>
<name>A0A097AP28_THEKI</name>
<dbReference type="PROSITE" id="PS50893">
    <property type="entry name" value="ABC_TRANSPORTER_2"/>
    <property type="match status" value="1"/>
</dbReference>
<dbReference type="GO" id="GO:0005524">
    <property type="term" value="F:ATP binding"/>
    <property type="evidence" value="ECO:0007669"/>
    <property type="project" value="UniProtKB-KW"/>
</dbReference>
<accession>A0A097AP28</accession>
<dbReference type="Proteomes" id="UP000029669">
    <property type="component" value="Chromosome"/>
</dbReference>
<dbReference type="PANTHER" id="PTHR42939:SF1">
    <property type="entry name" value="ABC TRANSPORTER ATP-BINDING PROTEIN ALBC-RELATED"/>
    <property type="match status" value="1"/>
</dbReference>
<dbReference type="SMART" id="SM00382">
    <property type="entry name" value="AAA"/>
    <property type="match status" value="1"/>
</dbReference>
<dbReference type="CDD" id="cd03230">
    <property type="entry name" value="ABC_DR_subfamily_A"/>
    <property type="match status" value="1"/>
</dbReference>
<evidence type="ECO:0000313" key="5">
    <source>
        <dbReference type="EMBL" id="AIS51560.1"/>
    </source>
</evidence>
<dbReference type="HOGENOM" id="CLU_000604_1_2_9"/>
<dbReference type="InterPro" id="IPR003593">
    <property type="entry name" value="AAA+_ATPase"/>
</dbReference>
<organism evidence="5 6">
    <name type="scientific">Thermoanaerobacter kivui</name>
    <name type="common">Acetogenium kivui</name>
    <dbReference type="NCBI Taxonomy" id="2325"/>
    <lineage>
        <taxon>Bacteria</taxon>
        <taxon>Bacillati</taxon>
        <taxon>Bacillota</taxon>
        <taxon>Clostridia</taxon>
        <taxon>Thermoanaerobacterales</taxon>
        <taxon>Thermoanaerobacteraceae</taxon>
        <taxon>Thermoanaerobacter</taxon>
    </lineage>
</organism>
<dbReference type="OrthoDB" id="9804819at2"/>
<dbReference type="Pfam" id="PF00005">
    <property type="entry name" value="ABC_tran"/>
    <property type="match status" value="1"/>
</dbReference>
<dbReference type="SUPFAM" id="SSF52540">
    <property type="entry name" value="P-loop containing nucleoside triphosphate hydrolases"/>
    <property type="match status" value="1"/>
</dbReference>
<protein>
    <submittedName>
        <fullName evidence="5">ABC transporter, ATP-binding protein</fullName>
    </submittedName>
</protein>
<sequence>MLILENVSKAYYGCDKKAVDSLNLDVHEGEIFGFLGPNGSGKTTTVKIITGILKPDNGKVLVNGYDVIKEPLKAKEKMGYVPDNPDIFNKLTGLEFLRFISDIYKVDSKIRKSNIEKYGKIIEIYDALNMKIESYSHGMKQKLLILGALIHEPDLLIMDEPVIGLDTKAIKNLKEIMRSLSKQGRTVFITTHIMQIAEEICDRIAIIKNGRILYTGTINDLKIKKDDKKDLEEIFLEMTES</sequence>
<dbReference type="Gene3D" id="3.40.50.300">
    <property type="entry name" value="P-loop containing nucleotide triphosphate hydrolases"/>
    <property type="match status" value="1"/>
</dbReference>
<evidence type="ECO:0000259" key="4">
    <source>
        <dbReference type="PROSITE" id="PS50893"/>
    </source>
</evidence>
<keyword evidence="3 5" id="KW-0067">ATP-binding</keyword>
<reference evidence="6" key="1">
    <citation type="journal article" date="2015" name="Genome Announc.">
        <title>Whole-Genome Sequences of 80 Environmental and Clinical Isolates of Burkholderia pseudomallei.</title>
        <authorList>
            <person name="Johnson S.L."/>
            <person name="Baker A.L."/>
            <person name="Chain P.S."/>
            <person name="Currie B.J."/>
            <person name="Daligault H.E."/>
            <person name="Davenport K.W."/>
            <person name="Davis C.B."/>
            <person name="Inglis T.J."/>
            <person name="Kaestli M."/>
            <person name="Koren S."/>
            <person name="Mayo M."/>
            <person name="Merritt A.J."/>
            <person name="Price E.P."/>
            <person name="Sarovich D.S."/>
            <person name="Warner J."/>
            <person name="Rosovitz M.J."/>
        </authorList>
    </citation>
    <scope>NUCLEOTIDE SEQUENCE [LARGE SCALE GENOMIC DNA]</scope>
    <source>
        <strain evidence="6">DSM 2030</strain>
    </source>
</reference>
<evidence type="ECO:0000256" key="2">
    <source>
        <dbReference type="ARBA" id="ARBA00022741"/>
    </source>
</evidence>
<dbReference type="PROSITE" id="PS00211">
    <property type="entry name" value="ABC_TRANSPORTER_1"/>
    <property type="match status" value="1"/>
</dbReference>
<dbReference type="RefSeq" id="WP_049684512.1">
    <property type="nucleotide sequence ID" value="NZ_CP009170.1"/>
</dbReference>
<dbReference type="InterPro" id="IPR051782">
    <property type="entry name" value="ABC_Transporter_VariousFunc"/>
</dbReference>
<dbReference type="PANTHER" id="PTHR42939">
    <property type="entry name" value="ABC TRANSPORTER ATP-BINDING PROTEIN ALBC-RELATED"/>
    <property type="match status" value="1"/>
</dbReference>
<dbReference type="eggNOG" id="COG1131">
    <property type="taxonomic scope" value="Bacteria"/>
</dbReference>
<dbReference type="EMBL" id="CP009170">
    <property type="protein sequence ID" value="AIS51560.1"/>
    <property type="molecule type" value="Genomic_DNA"/>
</dbReference>
<dbReference type="InterPro" id="IPR017871">
    <property type="entry name" value="ABC_transporter-like_CS"/>
</dbReference>
<evidence type="ECO:0000313" key="6">
    <source>
        <dbReference type="Proteomes" id="UP000029669"/>
    </source>
</evidence>
<dbReference type="STRING" id="2325.TKV_c03560"/>
<keyword evidence="6" id="KW-1185">Reference proteome</keyword>